<keyword evidence="2" id="KW-1133">Transmembrane helix</keyword>
<comment type="caution">
    <text evidence="3">The sequence shown here is derived from an EMBL/GenBank/DDBJ whole genome shotgun (WGS) entry which is preliminary data.</text>
</comment>
<keyword evidence="2" id="KW-0812">Transmembrane</keyword>
<feature type="compositionally biased region" description="Gly residues" evidence="1">
    <location>
        <begin position="542"/>
        <end position="555"/>
    </location>
</feature>
<evidence type="ECO:0000313" key="4">
    <source>
        <dbReference type="Proteomes" id="UP000005710"/>
    </source>
</evidence>
<feature type="transmembrane region" description="Helical" evidence="2">
    <location>
        <begin position="603"/>
        <end position="623"/>
    </location>
</feature>
<dbReference type="Pfam" id="PF10710">
    <property type="entry name" value="DUF2512"/>
    <property type="match status" value="1"/>
</dbReference>
<feature type="compositionally biased region" description="Low complexity" evidence="1">
    <location>
        <begin position="123"/>
        <end position="152"/>
    </location>
</feature>
<dbReference type="AlphaFoldDB" id="K6PR53"/>
<organism evidence="3 4">
    <name type="scientific">Thermaerobacter subterraneus DSM 13965</name>
    <dbReference type="NCBI Taxonomy" id="867903"/>
    <lineage>
        <taxon>Bacteria</taxon>
        <taxon>Bacillati</taxon>
        <taxon>Bacillota</taxon>
        <taxon>Clostridia</taxon>
        <taxon>Eubacteriales</taxon>
        <taxon>Clostridiales Family XVII. Incertae Sedis</taxon>
        <taxon>Thermaerobacter</taxon>
    </lineage>
</organism>
<feature type="compositionally biased region" description="Low complexity" evidence="1">
    <location>
        <begin position="160"/>
        <end position="174"/>
    </location>
</feature>
<evidence type="ECO:0008006" key="5">
    <source>
        <dbReference type="Google" id="ProtNLM"/>
    </source>
</evidence>
<gene>
    <name evidence="3" type="ORF">ThesuDRAFT_01174</name>
</gene>
<dbReference type="Gene3D" id="3.30.565.10">
    <property type="entry name" value="Histidine kinase-like ATPase, C-terminal domain"/>
    <property type="match status" value="1"/>
</dbReference>
<evidence type="ECO:0000313" key="3">
    <source>
        <dbReference type="EMBL" id="EKP95422.1"/>
    </source>
</evidence>
<dbReference type="Proteomes" id="UP000005710">
    <property type="component" value="Unassembled WGS sequence"/>
</dbReference>
<reference evidence="3" key="1">
    <citation type="submission" date="2010-10" db="EMBL/GenBank/DDBJ databases">
        <authorList>
            <consortium name="US DOE Joint Genome Institute (JGI-PGF)"/>
            <person name="Lucas S."/>
            <person name="Copeland A."/>
            <person name="Lapidus A."/>
            <person name="Bruce D."/>
            <person name="Goodwin L."/>
            <person name="Pitluck S."/>
            <person name="Kyrpides N."/>
            <person name="Mavromatis K."/>
            <person name="Detter J.C."/>
            <person name="Han C."/>
            <person name="Land M."/>
            <person name="Hauser L."/>
            <person name="Markowitz V."/>
            <person name="Cheng J.-F."/>
            <person name="Hugenholtz P."/>
            <person name="Woyke T."/>
            <person name="Wu D."/>
            <person name="Pukall R."/>
            <person name="Wahrenburg C."/>
            <person name="Brambilla E."/>
            <person name="Klenk H.-P."/>
            <person name="Eisen J.A."/>
        </authorList>
    </citation>
    <scope>NUCLEOTIDE SEQUENCE [LARGE SCALE GENOMIC DNA]</scope>
    <source>
        <strain evidence="3">DSM 13965</strain>
    </source>
</reference>
<feature type="region of interest" description="Disordered" evidence="1">
    <location>
        <begin position="520"/>
        <end position="562"/>
    </location>
</feature>
<reference evidence="3" key="2">
    <citation type="submission" date="2012-10" db="EMBL/GenBank/DDBJ databases">
        <title>Improved high-quality draft of Thermaerobacter subterraneus C21, DSM 13965.</title>
        <authorList>
            <consortium name="DOE Joint Genome Institute"/>
            <person name="Eisen J."/>
            <person name="Huntemann M."/>
            <person name="Wei C.-L."/>
            <person name="Han J."/>
            <person name="Detter J.C."/>
            <person name="Han C."/>
            <person name="Tapia R."/>
            <person name="Chen A."/>
            <person name="Kyrpides N."/>
            <person name="Mavromatis K."/>
            <person name="Markowitz V."/>
            <person name="Szeto E."/>
            <person name="Ivanova N."/>
            <person name="Mikhailova N."/>
            <person name="Ovchinnikova G."/>
            <person name="Pagani I."/>
            <person name="Pati A."/>
            <person name="Goodwin L."/>
            <person name="Nordberg H.P."/>
            <person name="Cantor M.N."/>
            <person name="Hua S.X."/>
            <person name="Woyke T."/>
            <person name="Eisen J."/>
            <person name="Klenk H.-P."/>
        </authorList>
    </citation>
    <scope>NUCLEOTIDE SEQUENCE [LARGE SCALE GENOMIC DNA]</scope>
    <source>
        <strain evidence="3">DSM 13965</strain>
    </source>
</reference>
<name>K6PR53_9FIRM</name>
<dbReference type="EMBL" id="AENY02000002">
    <property type="protein sequence ID" value="EKP95422.1"/>
    <property type="molecule type" value="Genomic_DNA"/>
</dbReference>
<dbReference type="InterPro" id="IPR019649">
    <property type="entry name" value="DUF2512"/>
</dbReference>
<protein>
    <recommendedName>
        <fullName evidence="5">Histidine kinase</fullName>
    </recommendedName>
</protein>
<proteinExistence type="predicted"/>
<dbReference type="STRING" id="867903.ThesuDRAFT_01174"/>
<feature type="region of interest" description="Disordered" evidence="1">
    <location>
        <begin position="376"/>
        <end position="402"/>
    </location>
</feature>
<sequence length="696" mass="71086">MLRAGPAAAEEQGLPPGPEGDRHRSAAAGWRWRQAAGVILTVVASVTATELARRAGSPAWLVVLAAAVPLASGTAWLDRQWGRWCRQEEDRRWLVETVLDEFRSRATAVTLAAGMLRRSRSQASGGASAVDPATPAAPAGPASPVSPATFPAVPAPASPVAPAAAARETAAIPRPRLPDPPDRPDARASLAGPGGGWGRIVPLRVQEGLPAGRFADERSHTHVLVQLEAEAELLRLSALQLACWLRLQARRVRPERERVDLAAVAERVARRLAAVALARQVQVTLAGRSGTAMVVRGDRALLELLCSSLVAAVIDRCPPGSRLEMRVDGDGAAVVLDLEAQLPAPGGDGGRPGMNPAEGRAVLLPQAVRDARPGAVAAGSRAGGPAGPAGSTAGRTGPAGGAAVGNRWRRGVTSPLALELVAAVAGLHAGRWRAAPGGLRWTVELPAAHGPFGILRSLVRPAPSPGLPASRPSPLVKARVTPGIVSPVAGLAAARAAAPRALARRATVVAPAVVPGGARVAPSPARWASPRRAGGARPLSPGGPGRPAGQAGGPAGRRHGWRPPGLRGILTRVRAVPHLSALAVKFVATAAVLLWILPAGGSMAGPGALLLLAAAVTLAGYVTGDRIVLPVGGQAVAMVVDVLLAALILAVAGYLWPALALRPGPVGLASLALGIAEFFFHRYLKTRGLARPVPGE</sequence>
<feature type="region of interest" description="Disordered" evidence="1">
    <location>
        <begin position="1"/>
        <end position="26"/>
    </location>
</feature>
<evidence type="ECO:0000256" key="2">
    <source>
        <dbReference type="SAM" id="Phobius"/>
    </source>
</evidence>
<feature type="compositionally biased region" description="Basic and acidic residues" evidence="1">
    <location>
        <begin position="176"/>
        <end position="186"/>
    </location>
</feature>
<feature type="region of interest" description="Disordered" evidence="1">
    <location>
        <begin position="123"/>
        <end position="193"/>
    </location>
</feature>
<keyword evidence="2" id="KW-0472">Membrane</keyword>
<dbReference type="RefSeq" id="WP_006903437.1">
    <property type="nucleotide sequence ID" value="NZ_JH976535.1"/>
</dbReference>
<feature type="transmembrane region" description="Helical" evidence="2">
    <location>
        <begin position="662"/>
        <end position="680"/>
    </location>
</feature>
<feature type="transmembrane region" description="Helical" evidence="2">
    <location>
        <begin position="635"/>
        <end position="656"/>
    </location>
</feature>
<accession>K6PR53</accession>
<dbReference type="InterPro" id="IPR036890">
    <property type="entry name" value="HATPase_C_sf"/>
</dbReference>
<dbReference type="HOGENOM" id="CLU_395824_0_0_9"/>
<keyword evidence="4" id="KW-1185">Reference proteome</keyword>
<dbReference type="OrthoDB" id="9956578at2"/>
<evidence type="ECO:0000256" key="1">
    <source>
        <dbReference type="SAM" id="MobiDB-lite"/>
    </source>
</evidence>